<dbReference type="Proteomes" id="UP000019473">
    <property type="component" value="Unassembled WGS sequence"/>
</dbReference>
<evidence type="ECO:0008006" key="4">
    <source>
        <dbReference type="Google" id="ProtNLM"/>
    </source>
</evidence>
<organism evidence="2 3">
    <name type="scientific">Cladophialophora yegresii CBS 114405</name>
    <dbReference type="NCBI Taxonomy" id="1182544"/>
    <lineage>
        <taxon>Eukaryota</taxon>
        <taxon>Fungi</taxon>
        <taxon>Dikarya</taxon>
        <taxon>Ascomycota</taxon>
        <taxon>Pezizomycotina</taxon>
        <taxon>Eurotiomycetes</taxon>
        <taxon>Chaetothyriomycetidae</taxon>
        <taxon>Chaetothyriales</taxon>
        <taxon>Herpotrichiellaceae</taxon>
        <taxon>Cladophialophora</taxon>
    </lineage>
</organism>
<reference evidence="2 3" key="1">
    <citation type="submission" date="2013-03" db="EMBL/GenBank/DDBJ databases">
        <title>The Genome Sequence of Cladophialophora yegresii CBS 114405.</title>
        <authorList>
            <consortium name="The Broad Institute Genomics Platform"/>
            <person name="Cuomo C."/>
            <person name="de Hoog S."/>
            <person name="Gorbushina A."/>
            <person name="Walker B."/>
            <person name="Young S.K."/>
            <person name="Zeng Q."/>
            <person name="Gargeya S."/>
            <person name="Fitzgerald M."/>
            <person name="Haas B."/>
            <person name="Abouelleil A."/>
            <person name="Allen A.W."/>
            <person name="Alvarado L."/>
            <person name="Arachchi H.M."/>
            <person name="Berlin A.M."/>
            <person name="Chapman S.B."/>
            <person name="Gainer-Dewar J."/>
            <person name="Goldberg J."/>
            <person name="Griggs A."/>
            <person name="Gujja S."/>
            <person name="Hansen M."/>
            <person name="Howarth C."/>
            <person name="Imamovic A."/>
            <person name="Ireland A."/>
            <person name="Larimer J."/>
            <person name="McCowan C."/>
            <person name="Murphy C."/>
            <person name="Pearson M."/>
            <person name="Poon T.W."/>
            <person name="Priest M."/>
            <person name="Roberts A."/>
            <person name="Saif S."/>
            <person name="Shea T."/>
            <person name="Sisk P."/>
            <person name="Sykes S."/>
            <person name="Wortman J."/>
            <person name="Nusbaum C."/>
            <person name="Birren B."/>
        </authorList>
    </citation>
    <scope>NUCLEOTIDE SEQUENCE [LARGE SCALE GENOMIC DNA]</scope>
    <source>
        <strain evidence="2 3">CBS 114405</strain>
    </source>
</reference>
<feature type="compositionally biased region" description="Basic and acidic residues" evidence="1">
    <location>
        <begin position="97"/>
        <end position="110"/>
    </location>
</feature>
<accession>W9VS14</accession>
<comment type="caution">
    <text evidence="2">The sequence shown here is derived from an EMBL/GenBank/DDBJ whole genome shotgun (WGS) entry which is preliminary data.</text>
</comment>
<feature type="compositionally biased region" description="Basic and acidic residues" evidence="1">
    <location>
        <begin position="35"/>
        <end position="69"/>
    </location>
</feature>
<evidence type="ECO:0000256" key="1">
    <source>
        <dbReference type="SAM" id="MobiDB-lite"/>
    </source>
</evidence>
<evidence type="ECO:0000313" key="2">
    <source>
        <dbReference type="EMBL" id="EXJ55820.1"/>
    </source>
</evidence>
<name>W9VS14_9EURO</name>
<dbReference type="HOGENOM" id="CLU_121514_0_0_1"/>
<dbReference type="VEuPathDB" id="FungiDB:A1O7_08751"/>
<protein>
    <recommendedName>
        <fullName evidence="4">Mitochondrial carrier protein PET8</fullName>
    </recommendedName>
</protein>
<proteinExistence type="predicted"/>
<dbReference type="RefSeq" id="XP_007760930.1">
    <property type="nucleotide sequence ID" value="XM_007762740.1"/>
</dbReference>
<feature type="region of interest" description="Disordered" evidence="1">
    <location>
        <begin position="32"/>
        <end position="110"/>
    </location>
</feature>
<sequence length="110" mass="12103">MSYLARASGPLRSAGRAFASRSIAGFHTSTARLGLSEDHAHNEGRAENIDRHKEDSLEKARTGRGEWKPELASQSEQITHAGKNEMTVEEMQNLTKQKAEKDKSGENPGK</sequence>
<evidence type="ECO:0000313" key="3">
    <source>
        <dbReference type="Proteomes" id="UP000019473"/>
    </source>
</evidence>
<keyword evidence="3" id="KW-1185">Reference proteome</keyword>
<dbReference type="AlphaFoldDB" id="W9VS14"/>
<dbReference type="EMBL" id="AMGW01000006">
    <property type="protein sequence ID" value="EXJ55820.1"/>
    <property type="molecule type" value="Genomic_DNA"/>
</dbReference>
<dbReference type="GeneID" id="19183315"/>
<gene>
    <name evidence="2" type="ORF">A1O7_08751</name>
</gene>
<dbReference type="OrthoDB" id="529205at2759"/>